<dbReference type="Proteomes" id="UP000275652">
    <property type="component" value="Unassembled WGS sequence"/>
</dbReference>
<reference evidence="1 2" key="1">
    <citation type="journal article" date="2018" name="J. Invertebr. Pathol.">
        <title>New genotyping method for the causative agent of crayfish plague (Aphanomyces astaci) based on whole genome data.</title>
        <authorList>
            <person name="Minardi D."/>
            <person name="Studholme D.J."/>
            <person name="van der Giezen M."/>
            <person name="Pretto T."/>
            <person name="Oidtmann B."/>
        </authorList>
    </citation>
    <scope>NUCLEOTIDE SEQUENCE [LARGE SCALE GENOMIC DNA]</scope>
    <source>
        <strain evidence="1 2">KB13</strain>
    </source>
</reference>
<accession>A0A9X8DWW4</accession>
<dbReference type="EMBL" id="QUTI01027340">
    <property type="protein sequence ID" value="RLO05234.1"/>
    <property type="molecule type" value="Genomic_DNA"/>
</dbReference>
<name>A0A9X8DWW4_APHAT</name>
<sequence length="114" mass="13049">IHPDSNLRAKAMLTAMMILLRRRRLKRRRMMLMSYLVYHYSAYLLKTSKRVSILSGALWVAEILQGNEDAFEETFRMSGDAYGGLLHDVVQLPKAHLCAVGLLRFSKSAVLTEH</sequence>
<comment type="caution">
    <text evidence="1">The sequence shown here is derived from an EMBL/GenBank/DDBJ whole genome shotgun (WGS) entry which is preliminary data.</text>
</comment>
<organism evidence="1 2">
    <name type="scientific">Aphanomyces astaci</name>
    <name type="common">Crayfish plague agent</name>
    <dbReference type="NCBI Taxonomy" id="112090"/>
    <lineage>
        <taxon>Eukaryota</taxon>
        <taxon>Sar</taxon>
        <taxon>Stramenopiles</taxon>
        <taxon>Oomycota</taxon>
        <taxon>Saprolegniomycetes</taxon>
        <taxon>Saprolegniales</taxon>
        <taxon>Verrucalvaceae</taxon>
        <taxon>Aphanomyces</taxon>
    </lineage>
</organism>
<protein>
    <submittedName>
        <fullName evidence="1">Uncharacterized protein</fullName>
    </submittedName>
</protein>
<evidence type="ECO:0000313" key="2">
    <source>
        <dbReference type="Proteomes" id="UP000275652"/>
    </source>
</evidence>
<feature type="non-terminal residue" evidence="1">
    <location>
        <position position="1"/>
    </location>
</feature>
<evidence type="ECO:0000313" key="1">
    <source>
        <dbReference type="EMBL" id="RLO05234.1"/>
    </source>
</evidence>
<proteinExistence type="predicted"/>
<gene>
    <name evidence="1" type="ORF">DYB28_005496</name>
</gene>
<dbReference type="AlphaFoldDB" id="A0A9X8DWW4"/>